<name>A0A8J6QG75_9GAMM</name>
<dbReference type="PIRSF" id="PIRSF019455">
    <property type="entry name" value="CopR_AtkY"/>
    <property type="match status" value="1"/>
</dbReference>
<protein>
    <submittedName>
        <fullName evidence="5">BlaI/MecI/CopY family transcriptional regulator</fullName>
    </submittedName>
</protein>
<evidence type="ECO:0000313" key="6">
    <source>
        <dbReference type="Proteomes" id="UP000638014"/>
    </source>
</evidence>
<evidence type="ECO:0000313" key="5">
    <source>
        <dbReference type="EMBL" id="MBD1389304.1"/>
    </source>
</evidence>
<gene>
    <name evidence="5" type="ORF">IC617_07695</name>
</gene>
<dbReference type="InterPro" id="IPR036388">
    <property type="entry name" value="WH-like_DNA-bd_sf"/>
</dbReference>
<dbReference type="EMBL" id="JACXAF010000008">
    <property type="protein sequence ID" value="MBD1389304.1"/>
    <property type="molecule type" value="Genomic_DNA"/>
</dbReference>
<dbReference type="Pfam" id="PF03965">
    <property type="entry name" value="Penicillinase_R"/>
    <property type="match status" value="1"/>
</dbReference>
<keyword evidence="2" id="KW-0805">Transcription regulation</keyword>
<keyword evidence="3" id="KW-0238">DNA-binding</keyword>
<keyword evidence="4" id="KW-0804">Transcription</keyword>
<evidence type="ECO:0000256" key="1">
    <source>
        <dbReference type="ARBA" id="ARBA00011046"/>
    </source>
</evidence>
<dbReference type="InterPro" id="IPR005650">
    <property type="entry name" value="BlaI_family"/>
</dbReference>
<proteinExistence type="inferred from homology"/>
<dbReference type="Gene3D" id="1.10.4040.10">
    <property type="entry name" value="Penicillinase repressor domain"/>
    <property type="match status" value="1"/>
</dbReference>
<evidence type="ECO:0000256" key="2">
    <source>
        <dbReference type="ARBA" id="ARBA00023015"/>
    </source>
</evidence>
<comment type="similarity">
    <text evidence="1">Belongs to the BlaI transcriptional regulatory family.</text>
</comment>
<dbReference type="GO" id="GO:0003677">
    <property type="term" value="F:DNA binding"/>
    <property type="evidence" value="ECO:0007669"/>
    <property type="project" value="UniProtKB-KW"/>
</dbReference>
<evidence type="ECO:0000256" key="4">
    <source>
        <dbReference type="ARBA" id="ARBA00023163"/>
    </source>
</evidence>
<organism evidence="5 6">
    <name type="scientific">Neiella litorisoli</name>
    <dbReference type="NCBI Taxonomy" id="2771431"/>
    <lineage>
        <taxon>Bacteria</taxon>
        <taxon>Pseudomonadati</taxon>
        <taxon>Pseudomonadota</taxon>
        <taxon>Gammaproteobacteria</taxon>
        <taxon>Alteromonadales</taxon>
        <taxon>Echinimonadaceae</taxon>
        <taxon>Neiella</taxon>
    </lineage>
</organism>
<evidence type="ECO:0000256" key="3">
    <source>
        <dbReference type="ARBA" id="ARBA00023125"/>
    </source>
</evidence>
<comment type="caution">
    <text evidence="5">The sequence shown here is derived from an EMBL/GenBank/DDBJ whole genome shotgun (WGS) entry which is preliminary data.</text>
</comment>
<dbReference type="InterPro" id="IPR036390">
    <property type="entry name" value="WH_DNA-bd_sf"/>
</dbReference>
<dbReference type="SUPFAM" id="SSF46785">
    <property type="entry name" value="Winged helix' DNA-binding domain"/>
    <property type="match status" value="1"/>
</dbReference>
<reference evidence="5" key="1">
    <citation type="submission" date="2020-09" db="EMBL/GenBank/DDBJ databases">
        <title>A novel bacterium of genus Neiella, isolated from South China Sea.</title>
        <authorList>
            <person name="Huang H."/>
            <person name="Mo K."/>
            <person name="Hu Y."/>
        </authorList>
    </citation>
    <scope>NUCLEOTIDE SEQUENCE</scope>
    <source>
        <strain evidence="5">HB171785</strain>
    </source>
</reference>
<sequence length="124" mass="14186">MKLSDFELDVLQLFWQHGDCSAKQIHEWVCETKPSAYTTVKTIVDRLEDKGAIKRVGKDGRAFVFQTQISKDDLTPSILPSFVKRFFAGNASSLITHLIDDEKLSDDELEYLENYLAKKKKSKS</sequence>
<keyword evidence="6" id="KW-1185">Reference proteome</keyword>
<dbReference type="RefSeq" id="WP_191144408.1">
    <property type="nucleotide sequence ID" value="NZ_JACXAF010000008.1"/>
</dbReference>
<dbReference type="GO" id="GO:0045892">
    <property type="term" value="P:negative regulation of DNA-templated transcription"/>
    <property type="evidence" value="ECO:0007669"/>
    <property type="project" value="InterPro"/>
</dbReference>
<dbReference type="AlphaFoldDB" id="A0A8J6QG75"/>
<dbReference type="Gene3D" id="1.10.10.10">
    <property type="entry name" value="Winged helix-like DNA-binding domain superfamily/Winged helix DNA-binding domain"/>
    <property type="match status" value="1"/>
</dbReference>
<dbReference type="Proteomes" id="UP000638014">
    <property type="component" value="Unassembled WGS sequence"/>
</dbReference>
<accession>A0A8J6QG75</accession>